<accession>A0A0S3T1J5</accession>
<dbReference type="EMBL" id="AP015043">
    <property type="protein sequence ID" value="BAT98738.1"/>
    <property type="molecule type" value="Genomic_DNA"/>
</dbReference>
<gene>
    <name evidence="1" type="primary">Vigan.10G006700</name>
    <name evidence="1" type="ORF">VIGAN_10006700</name>
</gene>
<keyword evidence="2" id="KW-1185">Reference proteome</keyword>
<dbReference type="Proteomes" id="UP000291084">
    <property type="component" value="Chromosome 10"/>
</dbReference>
<evidence type="ECO:0000313" key="1">
    <source>
        <dbReference type="EMBL" id="BAT98738.1"/>
    </source>
</evidence>
<dbReference type="AlphaFoldDB" id="A0A0S3T1J5"/>
<name>A0A0S3T1J5_PHAAN</name>
<protein>
    <submittedName>
        <fullName evidence="1">Uncharacterized protein</fullName>
    </submittedName>
</protein>
<reference evidence="1 2" key="1">
    <citation type="journal article" date="2015" name="Sci. Rep.">
        <title>The power of single molecule real-time sequencing technology in the de novo assembly of a eukaryotic genome.</title>
        <authorList>
            <person name="Sakai H."/>
            <person name="Naito K."/>
            <person name="Ogiso-Tanaka E."/>
            <person name="Takahashi Y."/>
            <person name="Iseki K."/>
            <person name="Muto C."/>
            <person name="Satou K."/>
            <person name="Teruya K."/>
            <person name="Shiroma A."/>
            <person name="Shimoji M."/>
            <person name="Hirano T."/>
            <person name="Itoh T."/>
            <person name="Kaga A."/>
            <person name="Tomooka N."/>
        </authorList>
    </citation>
    <scope>NUCLEOTIDE SEQUENCE [LARGE SCALE GENOMIC DNA]</scope>
    <source>
        <strain evidence="2">cv. Shumari</strain>
    </source>
</reference>
<evidence type="ECO:0000313" key="2">
    <source>
        <dbReference type="Proteomes" id="UP000291084"/>
    </source>
</evidence>
<organism evidence="1 2">
    <name type="scientific">Vigna angularis var. angularis</name>
    <dbReference type="NCBI Taxonomy" id="157739"/>
    <lineage>
        <taxon>Eukaryota</taxon>
        <taxon>Viridiplantae</taxon>
        <taxon>Streptophyta</taxon>
        <taxon>Embryophyta</taxon>
        <taxon>Tracheophyta</taxon>
        <taxon>Spermatophyta</taxon>
        <taxon>Magnoliopsida</taxon>
        <taxon>eudicotyledons</taxon>
        <taxon>Gunneridae</taxon>
        <taxon>Pentapetalae</taxon>
        <taxon>rosids</taxon>
        <taxon>fabids</taxon>
        <taxon>Fabales</taxon>
        <taxon>Fabaceae</taxon>
        <taxon>Papilionoideae</taxon>
        <taxon>50 kb inversion clade</taxon>
        <taxon>NPAAA clade</taxon>
        <taxon>indigoferoid/millettioid clade</taxon>
        <taxon>Phaseoleae</taxon>
        <taxon>Vigna</taxon>
    </lineage>
</organism>
<proteinExistence type="predicted"/>
<sequence length="124" mass="14601">MPLFEEINVIFDFFFMSFIHCFTSSNLSTGVAANDSITSQTGSKLCLIWTLYINQVQLYFFDQLLAWASHQRLVFQWLQLRGPANLVSNSTLRLAKWMRSHCYLDHVNRKYLMISSPWMNLHLM</sequence>